<dbReference type="InterPro" id="IPR007014">
    <property type="entry name" value="FUN14"/>
</dbReference>
<keyword evidence="5" id="KW-0472">Membrane</keyword>
<dbReference type="GeneID" id="20253257"/>
<dbReference type="RefSeq" id="XP_009065572.1">
    <property type="nucleotide sequence ID" value="XM_009067324.1"/>
</dbReference>
<dbReference type="HOGENOM" id="CLU_095425_2_1_1"/>
<dbReference type="KEGG" id="lgi:LOTGIDRAFT_98722"/>
<sequence length="121" mass="13339">KYDGWIEKMFGDISKQTVAKQAVIGTGSGWYVVAGWLFMKVGKVAAASIGLTVLLVQVAQHQGYLTINWSQFQSSVVKARRQMEKSARKHVPGLTSNFQHFFRRNIVLAGSFTGGFLMGLA</sequence>
<evidence type="ECO:0000256" key="3">
    <source>
        <dbReference type="ARBA" id="ARBA00022692"/>
    </source>
</evidence>
<dbReference type="GO" id="GO:0005741">
    <property type="term" value="C:mitochondrial outer membrane"/>
    <property type="evidence" value="ECO:0007669"/>
    <property type="project" value="UniProtKB-SubCell"/>
</dbReference>
<keyword evidence="4" id="KW-1133">Transmembrane helix</keyword>
<evidence type="ECO:0000256" key="1">
    <source>
        <dbReference type="ARBA" id="ARBA00004374"/>
    </source>
</evidence>
<evidence type="ECO:0000256" key="4">
    <source>
        <dbReference type="ARBA" id="ARBA00022989"/>
    </source>
</evidence>
<name>V3YZZ5_LOTGI</name>
<feature type="non-terminal residue" evidence="6">
    <location>
        <position position="1"/>
    </location>
</feature>
<dbReference type="PANTHER" id="PTHR21346">
    <property type="entry name" value="FUN14 DOMAIN CONTAINING"/>
    <property type="match status" value="1"/>
</dbReference>
<reference evidence="6 7" key="1">
    <citation type="journal article" date="2013" name="Nature">
        <title>Insights into bilaterian evolution from three spiralian genomes.</title>
        <authorList>
            <person name="Simakov O."/>
            <person name="Marletaz F."/>
            <person name="Cho S.J."/>
            <person name="Edsinger-Gonzales E."/>
            <person name="Havlak P."/>
            <person name="Hellsten U."/>
            <person name="Kuo D.H."/>
            <person name="Larsson T."/>
            <person name="Lv J."/>
            <person name="Arendt D."/>
            <person name="Savage R."/>
            <person name="Osoegawa K."/>
            <person name="de Jong P."/>
            <person name="Grimwood J."/>
            <person name="Chapman J.A."/>
            <person name="Shapiro H."/>
            <person name="Aerts A."/>
            <person name="Otillar R.P."/>
            <person name="Terry A.Y."/>
            <person name="Boore J.L."/>
            <person name="Grigoriev I.V."/>
            <person name="Lindberg D.R."/>
            <person name="Seaver E.C."/>
            <person name="Weisblat D.A."/>
            <person name="Putnam N.H."/>
            <person name="Rokhsar D.S."/>
        </authorList>
    </citation>
    <scope>NUCLEOTIDE SEQUENCE [LARGE SCALE GENOMIC DNA]</scope>
</reference>
<keyword evidence="3" id="KW-0812">Transmembrane</keyword>
<dbReference type="STRING" id="225164.V3YZZ5"/>
<dbReference type="OMA" id="AAPSFKM"/>
<evidence type="ECO:0000256" key="5">
    <source>
        <dbReference type="ARBA" id="ARBA00023136"/>
    </source>
</evidence>
<dbReference type="EMBL" id="KB203598">
    <property type="protein sequence ID" value="ESO83793.1"/>
    <property type="molecule type" value="Genomic_DNA"/>
</dbReference>
<organism evidence="6 7">
    <name type="scientific">Lottia gigantea</name>
    <name type="common">Giant owl limpet</name>
    <dbReference type="NCBI Taxonomy" id="225164"/>
    <lineage>
        <taxon>Eukaryota</taxon>
        <taxon>Metazoa</taxon>
        <taxon>Spiralia</taxon>
        <taxon>Lophotrochozoa</taxon>
        <taxon>Mollusca</taxon>
        <taxon>Gastropoda</taxon>
        <taxon>Patellogastropoda</taxon>
        <taxon>Lottioidea</taxon>
        <taxon>Lottiidae</taxon>
        <taxon>Lottia</taxon>
    </lineage>
</organism>
<dbReference type="OrthoDB" id="163794at2759"/>
<keyword evidence="7" id="KW-1185">Reference proteome</keyword>
<comment type="similarity">
    <text evidence="2">Belongs to the FUN14 family.</text>
</comment>
<dbReference type="Pfam" id="PF04930">
    <property type="entry name" value="FUN14"/>
    <property type="match status" value="1"/>
</dbReference>
<evidence type="ECO:0000313" key="7">
    <source>
        <dbReference type="Proteomes" id="UP000030746"/>
    </source>
</evidence>
<dbReference type="AlphaFoldDB" id="V3YZZ5"/>
<evidence type="ECO:0000313" key="6">
    <source>
        <dbReference type="EMBL" id="ESO83793.1"/>
    </source>
</evidence>
<dbReference type="Proteomes" id="UP000030746">
    <property type="component" value="Unassembled WGS sequence"/>
</dbReference>
<feature type="non-terminal residue" evidence="6">
    <location>
        <position position="121"/>
    </location>
</feature>
<accession>V3YZZ5</accession>
<dbReference type="GO" id="GO:0000422">
    <property type="term" value="P:autophagy of mitochondrion"/>
    <property type="evidence" value="ECO:0007669"/>
    <property type="project" value="TreeGrafter"/>
</dbReference>
<evidence type="ECO:0000256" key="2">
    <source>
        <dbReference type="ARBA" id="ARBA00009160"/>
    </source>
</evidence>
<protein>
    <recommendedName>
        <fullName evidence="8">FUN14 domain-containing protein</fullName>
    </recommendedName>
</protein>
<dbReference type="PANTHER" id="PTHR21346:SF0">
    <property type="entry name" value="RE45833P"/>
    <property type="match status" value="1"/>
</dbReference>
<gene>
    <name evidence="6" type="ORF">LOTGIDRAFT_98722</name>
</gene>
<proteinExistence type="inferred from homology"/>
<dbReference type="CTD" id="20253257"/>
<evidence type="ECO:0008006" key="8">
    <source>
        <dbReference type="Google" id="ProtNLM"/>
    </source>
</evidence>
<comment type="subcellular location">
    <subcellularLocation>
        <location evidence="1">Mitochondrion outer membrane</location>
        <topology evidence="1">Multi-pass membrane protein</topology>
    </subcellularLocation>
</comment>